<accession>A0A9X1S317</accession>
<feature type="transmembrane region" description="Helical" evidence="1">
    <location>
        <begin position="60"/>
        <end position="83"/>
    </location>
</feature>
<evidence type="ECO:0000256" key="1">
    <source>
        <dbReference type="SAM" id="Phobius"/>
    </source>
</evidence>
<protein>
    <submittedName>
        <fullName evidence="2">Uncharacterized protein</fullName>
    </submittedName>
</protein>
<comment type="caution">
    <text evidence="2">The sequence shown here is derived from an EMBL/GenBank/DDBJ whole genome shotgun (WGS) entry which is preliminary data.</text>
</comment>
<feature type="transmembrane region" description="Helical" evidence="1">
    <location>
        <begin position="18"/>
        <end position="40"/>
    </location>
</feature>
<gene>
    <name evidence="2" type="ORF">KEC57_10885</name>
</gene>
<keyword evidence="3" id="KW-1185">Reference proteome</keyword>
<name>A0A9X1S317_9MICO</name>
<organism evidence="2 3">
    <name type="scientific">Microbacterium allomyrinae</name>
    <dbReference type="NCBI Taxonomy" id="2830666"/>
    <lineage>
        <taxon>Bacteria</taxon>
        <taxon>Bacillati</taxon>
        <taxon>Actinomycetota</taxon>
        <taxon>Actinomycetes</taxon>
        <taxon>Micrococcales</taxon>
        <taxon>Microbacteriaceae</taxon>
        <taxon>Microbacterium</taxon>
    </lineage>
</organism>
<keyword evidence="1" id="KW-0812">Transmembrane</keyword>
<keyword evidence="1" id="KW-0472">Membrane</keyword>
<feature type="transmembrane region" description="Helical" evidence="1">
    <location>
        <begin position="90"/>
        <end position="113"/>
    </location>
</feature>
<proteinExistence type="predicted"/>
<reference evidence="2" key="1">
    <citation type="submission" date="2021-04" db="EMBL/GenBank/DDBJ databases">
        <title>Microbacterium tenobrionis sp. nov. and Microbacterium allomyrinae sp. nov., isolated from larvae of Tenobrio molitor and Allomyrina dichotoma, respectively.</title>
        <authorList>
            <person name="Lee S.D."/>
        </authorList>
    </citation>
    <scope>NUCLEOTIDE SEQUENCE</scope>
    <source>
        <strain evidence="2">BWT-G7</strain>
    </source>
</reference>
<dbReference type="RefSeq" id="WP_229384648.1">
    <property type="nucleotide sequence ID" value="NZ_JAGTTN010000003.1"/>
</dbReference>
<evidence type="ECO:0000313" key="3">
    <source>
        <dbReference type="Proteomes" id="UP001139354"/>
    </source>
</evidence>
<evidence type="ECO:0000313" key="2">
    <source>
        <dbReference type="EMBL" id="MCC2032684.1"/>
    </source>
</evidence>
<dbReference type="AlphaFoldDB" id="A0A9X1S317"/>
<sequence>MSTSLQARRRVGIRLSPILVIGIATVLDLAIVWLVAVPIGPEACALSLPGPRNCVMADRVQAAGLPTLAIIIAAAISIALVLVSPKRARPIAICAVILLLLLTAASYVVAGWIPALAWSWRSGIEL</sequence>
<dbReference type="EMBL" id="JAGTTN010000003">
    <property type="protein sequence ID" value="MCC2032684.1"/>
    <property type="molecule type" value="Genomic_DNA"/>
</dbReference>
<dbReference type="Proteomes" id="UP001139354">
    <property type="component" value="Unassembled WGS sequence"/>
</dbReference>
<keyword evidence="1" id="KW-1133">Transmembrane helix</keyword>